<evidence type="ECO:0000256" key="9">
    <source>
        <dbReference type="ARBA" id="ARBA00023136"/>
    </source>
</evidence>
<gene>
    <name evidence="13" type="ORF">ENJ65_04005</name>
</gene>
<evidence type="ECO:0000259" key="12">
    <source>
        <dbReference type="Pfam" id="PF13609"/>
    </source>
</evidence>
<dbReference type="InterPro" id="IPR033900">
    <property type="entry name" value="Gram_neg_porin_domain"/>
</dbReference>
<evidence type="ECO:0000256" key="7">
    <source>
        <dbReference type="ARBA" id="ARBA00023065"/>
    </source>
</evidence>
<dbReference type="EMBL" id="DRNF01000253">
    <property type="protein sequence ID" value="HHJ80779.1"/>
    <property type="molecule type" value="Genomic_DNA"/>
</dbReference>
<evidence type="ECO:0000256" key="10">
    <source>
        <dbReference type="ARBA" id="ARBA00023237"/>
    </source>
</evidence>
<evidence type="ECO:0000256" key="5">
    <source>
        <dbReference type="ARBA" id="ARBA00022692"/>
    </source>
</evidence>
<evidence type="ECO:0000256" key="3">
    <source>
        <dbReference type="ARBA" id="ARBA00022448"/>
    </source>
</evidence>
<sequence>MKKTIPMILAAASIAPFSSSAIAEGPIDGKVYGKINTAIISEDVNGTSDTALKSNASRLGFKGKTALDSGIAMIYKLEYEVNPTDKMADSKNGIIFKQRNAFIGLSSETAGSIILGFHDTPLKLAQG</sequence>
<evidence type="ECO:0000256" key="11">
    <source>
        <dbReference type="SAM" id="SignalP"/>
    </source>
</evidence>
<dbReference type="PANTHER" id="PTHR34501:SF9">
    <property type="entry name" value="MAJOR OUTER MEMBRANE PROTEIN P.IA"/>
    <property type="match status" value="1"/>
</dbReference>
<feature type="chain" id="PRO_5032621780" evidence="11">
    <location>
        <begin position="24"/>
        <end position="127"/>
    </location>
</feature>
<evidence type="ECO:0000256" key="1">
    <source>
        <dbReference type="ARBA" id="ARBA00004571"/>
    </source>
</evidence>
<name>A0A832J6T5_9GAMM</name>
<comment type="subunit">
    <text evidence="2">Homotrimer.</text>
</comment>
<keyword evidence="8" id="KW-0626">Porin</keyword>
<keyword evidence="4" id="KW-1134">Transmembrane beta strand</keyword>
<evidence type="ECO:0000256" key="4">
    <source>
        <dbReference type="ARBA" id="ARBA00022452"/>
    </source>
</evidence>
<comment type="caution">
    <text evidence="13">The sequence shown here is derived from an EMBL/GenBank/DDBJ whole genome shotgun (WGS) entry which is preliminary data.</text>
</comment>
<comment type="subcellular location">
    <subcellularLocation>
        <location evidence="1">Cell outer membrane</location>
        <topology evidence="1">Multi-pass membrane protein</topology>
    </subcellularLocation>
</comment>
<dbReference type="InterPro" id="IPR050298">
    <property type="entry name" value="Gram-neg_bact_OMP"/>
</dbReference>
<accession>A0A832J6T5</accession>
<feature type="signal peptide" evidence="11">
    <location>
        <begin position="1"/>
        <end position="23"/>
    </location>
</feature>
<feature type="non-terminal residue" evidence="13">
    <location>
        <position position="127"/>
    </location>
</feature>
<dbReference type="GO" id="GO:0009279">
    <property type="term" value="C:cell outer membrane"/>
    <property type="evidence" value="ECO:0007669"/>
    <property type="project" value="UniProtKB-SubCell"/>
</dbReference>
<dbReference type="GO" id="GO:0006811">
    <property type="term" value="P:monoatomic ion transport"/>
    <property type="evidence" value="ECO:0007669"/>
    <property type="project" value="UniProtKB-KW"/>
</dbReference>
<feature type="domain" description="Porin" evidence="12">
    <location>
        <begin position="10"/>
        <end position="123"/>
    </location>
</feature>
<keyword evidence="5" id="KW-0812">Transmembrane</keyword>
<keyword evidence="7" id="KW-0406">Ion transport</keyword>
<evidence type="ECO:0000256" key="8">
    <source>
        <dbReference type="ARBA" id="ARBA00023114"/>
    </source>
</evidence>
<keyword evidence="6 11" id="KW-0732">Signal</keyword>
<dbReference type="PANTHER" id="PTHR34501">
    <property type="entry name" value="PROTEIN YDDL-RELATED"/>
    <property type="match status" value="1"/>
</dbReference>
<protein>
    <submittedName>
        <fullName evidence="13">Porin</fullName>
    </submittedName>
</protein>
<dbReference type="SUPFAM" id="SSF56935">
    <property type="entry name" value="Porins"/>
    <property type="match status" value="1"/>
</dbReference>
<organism evidence="13">
    <name type="scientific">Candidatus Tenderia electrophaga</name>
    <dbReference type="NCBI Taxonomy" id="1748243"/>
    <lineage>
        <taxon>Bacteria</taxon>
        <taxon>Pseudomonadati</taxon>
        <taxon>Pseudomonadota</taxon>
        <taxon>Gammaproteobacteria</taxon>
        <taxon>Candidatus Tenderiales</taxon>
        <taxon>Candidatus Tenderiaceae</taxon>
        <taxon>Candidatus Tenderia</taxon>
    </lineage>
</organism>
<evidence type="ECO:0000256" key="2">
    <source>
        <dbReference type="ARBA" id="ARBA00011233"/>
    </source>
</evidence>
<keyword evidence="9" id="KW-0472">Membrane</keyword>
<evidence type="ECO:0000313" key="13">
    <source>
        <dbReference type="EMBL" id="HHJ80779.1"/>
    </source>
</evidence>
<dbReference type="GO" id="GO:0046930">
    <property type="term" value="C:pore complex"/>
    <property type="evidence" value="ECO:0007669"/>
    <property type="project" value="UniProtKB-KW"/>
</dbReference>
<dbReference type="InterPro" id="IPR023614">
    <property type="entry name" value="Porin_dom_sf"/>
</dbReference>
<dbReference type="Gene3D" id="2.40.160.10">
    <property type="entry name" value="Porin"/>
    <property type="match status" value="1"/>
</dbReference>
<keyword evidence="10" id="KW-0998">Cell outer membrane</keyword>
<dbReference type="AlphaFoldDB" id="A0A832J6T5"/>
<proteinExistence type="predicted"/>
<dbReference type="GO" id="GO:0015288">
    <property type="term" value="F:porin activity"/>
    <property type="evidence" value="ECO:0007669"/>
    <property type="project" value="UniProtKB-KW"/>
</dbReference>
<evidence type="ECO:0000256" key="6">
    <source>
        <dbReference type="ARBA" id="ARBA00022729"/>
    </source>
</evidence>
<dbReference type="Proteomes" id="UP000885832">
    <property type="component" value="Unassembled WGS sequence"/>
</dbReference>
<reference evidence="13" key="1">
    <citation type="journal article" date="2020" name="mSystems">
        <title>Genome- and Community-Level Interaction Insights into Carbon Utilization and Element Cycling Functions of Hydrothermarchaeota in Hydrothermal Sediment.</title>
        <authorList>
            <person name="Zhou Z."/>
            <person name="Liu Y."/>
            <person name="Xu W."/>
            <person name="Pan J."/>
            <person name="Luo Z.H."/>
            <person name="Li M."/>
        </authorList>
    </citation>
    <scope>NUCLEOTIDE SEQUENCE [LARGE SCALE GENOMIC DNA]</scope>
    <source>
        <strain evidence="13">HyVt-505</strain>
    </source>
</reference>
<keyword evidence="3" id="KW-0813">Transport</keyword>
<dbReference type="Pfam" id="PF13609">
    <property type="entry name" value="Porin_4"/>
    <property type="match status" value="1"/>
</dbReference>